<protein>
    <submittedName>
        <fullName evidence="1">Uncharacterized protein</fullName>
    </submittedName>
</protein>
<name>A0A0B7C112_9EUPU</name>
<sequence length="69" mass="7505">VGIISLFNLPSLSDVSSNYFGSQLSLQSTLALGRVFNLLWLSFVSSIYLDSIVSSIYPDSQLCLQTTLA</sequence>
<dbReference type="EMBL" id="HACG01052001">
    <property type="protein sequence ID" value="CEK98872.1"/>
    <property type="molecule type" value="Transcribed_RNA"/>
</dbReference>
<dbReference type="AlphaFoldDB" id="A0A0B7C112"/>
<feature type="non-terminal residue" evidence="1">
    <location>
        <position position="1"/>
    </location>
</feature>
<reference evidence="1" key="1">
    <citation type="submission" date="2014-12" db="EMBL/GenBank/DDBJ databases">
        <title>Insight into the proteome of Arion vulgaris.</title>
        <authorList>
            <person name="Aradska J."/>
            <person name="Bulat T."/>
            <person name="Smidak R."/>
            <person name="Sarate P."/>
            <person name="Gangsoo J."/>
            <person name="Sialana F."/>
            <person name="Bilban M."/>
            <person name="Lubec G."/>
        </authorList>
    </citation>
    <scope>NUCLEOTIDE SEQUENCE</scope>
    <source>
        <tissue evidence="1">Skin</tissue>
    </source>
</reference>
<feature type="non-terminal residue" evidence="1">
    <location>
        <position position="69"/>
    </location>
</feature>
<evidence type="ECO:0000313" key="1">
    <source>
        <dbReference type="EMBL" id="CEK98872.1"/>
    </source>
</evidence>
<accession>A0A0B7C112</accession>
<organism evidence="1">
    <name type="scientific">Arion vulgaris</name>
    <dbReference type="NCBI Taxonomy" id="1028688"/>
    <lineage>
        <taxon>Eukaryota</taxon>
        <taxon>Metazoa</taxon>
        <taxon>Spiralia</taxon>
        <taxon>Lophotrochozoa</taxon>
        <taxon>Mollusca</taxon>
        <taxon>Gastropoda</taxon>
        <taxon>Heterobranchia</taxon>
        <taxon>Euthyneura</taxon>
        <taxon>Panpulmonata</taxon>
        <taxon>Eupulmonata</taxon>
        <taxon>Stylommatophora</taxon>
        <taxon>Helicina</taxon>
        <taxon>Arionoidea</taxon>
        <taxon>Arionidae</taxon>
        <taxon>Arion</taxon>
    </lineage>
</organism>
<gene>
    <name evidence="1" type="primary">ORF219853</name>
</gene>
<proteinExistence type="predicted"/>